<dbReference type="Gene3D" id="2.170.130.10">
    <property type="entry name" value="TonB-dependent receptor, plug domain"/>
    <property type="match status" value="1"/>
</dbReference>
<dbReference type="InterPro" id="IPR037066">
    <property type="entry name" value="Plug_dom_sf"/>
</dbReference>
<dbReference type="GO" id="GO:0044718">
    <property type="term" value="P:siderophore transmembrane transport"/>
    <property type="evidence" value="ECO:0007669"/>
    <property type="project" value="TreeGrafter"/>
</dbReference>
<dbReference type="InterPro" id="IPR039426">
    <property type="entry name" value="TonB-dep_rcpt-like"/>
</dbReference>
<keyword evidence="5" id="KW-0812">Transmembrane</keyword>
<keyword evidence="8" id="KW-1185">Reference proteome</keyword>
<keyword evidence="4 5" id="KW-0998">Cell outer membrane</keyword>
<comment type="subcellular location">
    <subcellularLocation>
        <location evidence="5">Cell outer membrane</location>
        <topology evidence="5">Multi-pass membrane protein</topology>
    </subcellularLocation>
</comment>
<dbReference type="InterPro" id="IPR011662">
    <property type="entry name" value="Secretin/TonB_short_N"/>
</dbReference>
<evidence type="ECO:0000256" key="1">
    <source>
        <dbReference type="ARBA" id="ARBA00022448"/>
    </source>
</evidence>
<evidence type="ECO:0000256" key="4">
    <source>
        <dbReference type="ARBA" id="ARBA00023237"/>
    </source>
</evidence>
<dbReference type="InterPro" id="IPR023997">
    <property type="entry name" value="TonB-dep_OMP_SusC/RagA_CS"/>
</dbReference>
<dbReference type="EMBL" id="QREG01000020">
    <property type="protein sequence ID" value="RED94665.1"/>
    <property type="molecule type" value="Genomic_DNA"/>
</dbReference>
<comment type="similarity">
    <text evidence="5">Belongs to the TonB-dependent receptor family.</text>
</comment>
<evidence type="ECO:0000313" key="7">
    <source>
        <dbReference type="EMBL" id="RED94665.1"/>
    </source>
</evidence>
<dbReference type="GO" id="GO:0009279">
    <property type="term" value="C:cell outer membrane"/>
    <property type="evidence" value="ECO:0007669"/>
    <property type="project" value="UniProtKB-SubCell"/>
</dbReference>
<accession>A0A3D9KYW9</accession>
<keyword evidence="3 5" id="KW-0472">Membrane</keyword>
<dbReference type="PANTHER" id="PTHR30069">
    <property type="entry name" value="TONB-DEPENDENT OUTER MEMBRANE RECEPTOR"/>
    <property type="match status" value="1"/>
</dbReference>
<dbReference type="SUPFAM" id="SSF49464">
    <property type="entry name" value="Carboxypeptidase regulatory domain-like"/>
    <property type="match status" value="1"/>
</dbReference>
<dbReference type="Pfam" id="PF13715">
    <property type="entry name" value="CarbopepD_reg_2"/>
    <property type="match status" value="1"/>
</dbReference>
<protein>
    <submittedName>
        <fullName evidence="7">TonB-linked SusC/RagA family outer membrane protein</fullName>
    </submittedName>
</protein>
<dbReference type="NCBIfam" id="TIGR04057">
    <property type="entry name" value="SusC_RagA_signa"/>
    <property type="match status" value="1"/>
</dbReference>
<dbReference type="OrthoDB" id="9768177at2"/>
<dbReference type="NCBIfam" id="TIGR04056">
    <property type="entry name" value="OMP_RagA_SusC"/>
    <property type="match status" value="1"/>
</dbReference>
<keyword evidence="2" id="KW-0732">Signal</keyword>
<dbReference type="SUPFAM" id="SSF56935">
    <property type="entry name" value="Porins"/>
    <property type="match status" value="1"/>
</dbReference>
<dbReference type="SMART" id="SM00965">
    <property type="entry name" value="STN"/>
    <property type="match status" value="1"/>
</dbReference>
<dbReference type="GO" id="GO:0015344">
    <property type="term" value="F:siderophore uptake transmembrane transporter activity"/>
    <property type="evidence" value="ECO:0007669"/>
    <property type="project" value="TreeGrafter"/>
</dbReference>
<reference evidence="7 8" key="1">
    <citation type="submission" date="2018-07" db="EMBL/GenBank/DDBJ databases">
        <title>Genomic Encyclopedia of Type Strains, Phase IV (KMG-IV): sequencing the most valuable type-strain genomes for metagenomic binning, comparative biology and taxonomic classification.</title>
        <authorList>
            <person name="Goeker M."/>
        </authorList>
    </citation>
    <scope>NUCLEOTIDE SEQUENCE [LARGE SCALE GENOMIC DNA]</scope>
    <source>
        <strain evidence="7 8">DSM 4134</strain>
    </source>
</reference>
<proteinExistence type="inferred from homology"/>
<dbReference type="InterPro" id="IPR012910">
    <property type="entry name" value="Plug_dom"/>
</dbReference>
<dbReference type="InterPro" id="IPR008969">
    <property type="entry name" value="CarboxyPept-like_regulatory"/>
</dbReference>
<evidence type="ECO:0000259" key="6">
    <source>
        <dbReference type="SMART" id="SM00965"/>
    </source>
</evidence>
<feature type="domain" description="Secretin/TonB short N-terminal" evidence="6">
    <location>
        <begin position="72"/>
        <end position="123"/>
    </location>
</feature>
<organism evidence="7 8">
    <name type="scientific">Marinoscillum furvescens DSM 4134</name>
    <dbReference type="NCBI Taxonomy" id="1122208"/>
    <lineage>
        <taxon>Bacteria</taxon>
        <taxon>Pseudomonadati</taxon>
        <taxon>Bacteroidota</taxon>
        <taxon>Cytophagia</taxon>
        <taxon>Cytophagales</taxon>
        <taxon>Reichenbachiellaceae</taxon>
        <taxon>Marinoscillum</taxon>
    </lineage>
</organism>
<dbReference type="PROSITE" id="PS52016">
    <property type="entry name" value="TONB_DEPENDENT_REC_3"/>
    <property type="match status" value="1"/>
</dbReference>
<evidence type="ECO:0000256" key="5">
    <source>
        <dbReference type="PROSITE-ProRule" id="PRU01360"/>
    </source>
</evidence>
<evidence type="ECO:0000256" key="2">
    <source>
        <dbReference type="ARBA" id="ARBA00022729"/>
    </source>
</evidence>
<evidence type="ECO:0000313" key="8">
    <source>
        <dbReference type="Proteomes" id="UP000256779"/>
    </source>
</evidence>
<name>A0A3D9KYW9_MARFU</name>
<comment type="caution">
    <text evidence="7">The sequence shown here is derived from an EMBL/GenBank/DDBJ whole genome shotgun (WGS) entry which is preliminary data.</text>
</comment>
<dbReference type="Proteomes" id="UP000256779">
    <property type="component" value="Unassembled WGS sequence"/>
</dbReference>
<keyword evidence="5" id="KW-1134">Transmembrane beta strand</keyword>
<keyword evidence="1 5" id="KW-0813">Transport</keyword>
<gene>
    <name evidence="7" type="ORF">C7460_12060</name>
</gene>
<dbReference type="PANTHER" id="PTHR30069:SF29">
    <property type="entry name" value="HEMOGLOBIN AND HEMOGLOBIN-HAPTOGLOBIN-BINDING PROTEIN 1-RELATED"/>
    <property type="match status" value="1"/>
</dbReference>
<dbReference type="AlphaFoldDB" id="A0A3D9KYW9"/>
<dbReference type="Pfam" id="PF07715">
    <property type="entry name" value="Plug"/>
    <property type="match status" value="1"/>
</dbReference>
<evidence type="ECO:0000256" key="3">
    <source>
        <dbReference type="ARBA" id="ARBA00023136"/>
    </source>
</evidence>
<dbReference type="InterPro" id="IPR023996">
    <property type="entry name" value="TonB-dep_OMP_SusC/RagA"/>
</dbReference>
<dbReference type="Gene3D" id="2.60.40.1120">
    <property type="entry name" value="Carboxypeptidase-like, regulatory domain"/>
    <property type="match status" value="1"/>
</dbReference>
<sequence>MKKLFVTCCIGQGKYALWNPIFAIMRIFVLILFVGLSVASASSTDAQVKMDIRMNRVSLVQLFDEIEAKSEYIFFYKDGVLDQDVKVSVKKTRATITEVLDEALAESGLEYVLFDRQVVVKLKPQTPKASSLSGVQAVELTVSGTVYDENGESLPGATVIEKGTTNGTITDLEGKYQLRVAGPSSVLQISFVGYSVTEVEVGDQTNFETSLTPDVEALNEVVVVGYGEKSKESVTGAIEVVKGKEVFESRAVTNPALALQGQTPGITVTRGSARPGNEDINLQIRGFASINQDPPLILIDNVPVLNAREFYNMNPDDIESISVLKDAATAIYGARGANGVILVTTKKGTVGDLKVNYSGNFRMQRIGLTPKAANMRQYGRLWLEANEEMPEEGRNYWGWGTAEQVQLLADGYEGYMTDVYVGWAGMYVKDVDRIDEFYGNAYSQQHNISVSGGNESTRYRISGLFSDDVGALKLAYDGQKQYNLRFNFNHELSDKVSLSSGITYQKRIRSSPSNGVGGRAFQQNPWIFPSINPQGQYVAHFGIIGSENFRASVESGGRAKLDEDLIKTNLGLTAELVEGLNLELTGSYNRRLASTDTTNIDLPLYDWDGNFANYTSQIKEGITDSYEENDYLNYGAYLAYQKTIGKHNLSAKVGVTGDYSRTEGNSITRNGFWEDFGVYDLNVAPETNVKTSGGSTHWGLYAYLTRLAYDYKGKYLFDVVARRDVSSRFAKGYKGVNYGGFSAGWIVSDESFLKDVSFLNFLKLKGSYGETGNQSGINEFSYLSTVNYSTRIFGVSPALHRAAGIPRIIDPTVTWERINIANVGMEFSLLDYKLNGSFDFYTRNNNEMLLSVQYGSVMGNGGTGPLTNSGDLKGHGWEAVLGWKDQVGEVTYSVSANVSDNRNQIVRLDGANIPVLNTQGINIEGYPIGALFLWENDGFFESQEEVNEFYNTYTGQFPKQGNTGLRPGDVVKVDRNNDGVISTENGEDLKYVGELSPHYNFGVNLGASWNGFDFQATFQGVLDQNIYRQEGNLSAPFAGSRFANQTAAFLGKTWREDNQDAAYPRLTWNTELARHNWHDNEWFLQNNRYMRLKTLVIGYTLPVALTQKAAIDKARVYFSGNDLFEFTAVRDGYDPESRGNSSEIYPFLRTYSLGLDLTF</sequence>